<feature type="coiled-coil region" evidence="1">
    <location>
        <begin position="44"/>
        <end position="104"/>
    </location>
</feature>
<feature type="domain" description="Retrotransposon gag" evidence="3">
    <location>
        <begin position="174"/>
        <end position="276"/>
    </location>
</feature>
<reference evidence="4 5" key="1">
    <citation type="journal article" date="2014" name="BMC Genomics">
        <title>Comparative genome sequencing reveals chemotype-specific gene clusters in the toxigenic black mold Stachybotrys.</title>
        <authorList>
            <person name="Semeiks J."/>
            <person name="Borek D."/>
            <person name="Otwinowski Z."/>
            <person name="Grishin N.V."/>
        </authorList>
    </citation>
    <scope>NUCLEOTIDE SEQUENCE [LARGE SCALE GENOMIC DNA]</scope>
    <source>
        <strain evidence="5">CBS 109288 / IBT 7711</strain>
    </source>
</reference>
<dbReference type="OrthoDB" id="5151719at2759"/>
<dbReference type="EMBL" id="KL647784">
    <property type="protein sequence ID" value="KEY73641.1"/>
    <property type="molecule type" value="Genomic_DNA"/>
</dbReference>
<sequence length="931" mass="107892">MAPEGTKPIAKPPVPKGKEAAKAPNPEPMDTKSEYEEDEEVTLLKATVQEMKEQMAANAEQTEERMQQLAEYAKANQEALAGEAQELRDRLAEATQRMGEQAEGYDKRIREMQQLNQRAAAGGKDPGEVLRPSAPEQWDGNAAMLQGFLTQLRTFFHYYPLQFDNNAPAMVTYATGRMKGAALQWMEPYLREYNQRRDDSSAATIRLFHHYAAFETTLKETFGRIDEEREIEMKLRSLKQIGSASKYIAELRQLLSHLGDVSNREQMTYLYQGLKEEVKDELCKEDRPSTFNQYAAMAVKIDDRIYQRRLERGRGRNNNAPRPQQHRFQPRNHYQPNSGRHRSTPTAYGTQPGPMELDAKVCKAPRRNGKKFRPVPKGSPKNLSAMEQGKTLAVAQQEVDTTYGTQPGPMDLDEARCPECKMTLAVAYKGYDIPDNEQDWRKLAKGNPEKYKGTCVMAVRKVREERANEKELWFKGYWIPQEEYQWRTLESTGNAKLYNETCIAAIELARTQAAQKEKAAWKELQKDWQWQDQIMSYGPRQRRRTQNLCVGLATPEKWDEYEEAWTEGFPENNWVMEYFAESGKPAAVHPRPTDWEPVPEGRKNPQQLDRMTLAMASDAYDSDGHVIDSEEERYWQRQRGASLQEEIIPSTPEDSEDDISSNESSATQEEIMADDKYGLISTYFRTNIQREPFPEIPGEHENNDSDVESINDETMAYGYGLNQTQFSTNDDRQIHTKGDQEIMEKSRQRRDPGGAHHDLFVPALQIEEAMKYVDYEPWRHEEDNTQLDIDHEWHEGLSWVSCYWIRCPKHLGEKVKNNAFPIKSRRGPTTEPYEYAEVVEHEVTTYYPHEKIAKLERSRERYPIECYELSDGQQDAGLYNCVSMFCELHREQKLSAWQHLRWNLGVKLQGHVEEGCRKKKTRNQGKDQRHL</sequence>
<feature type="region of interest" description="Disordered" evidence="2">
    <location>
        <begin position="310"/>
        <end position="355"/>
    </location>
</feature>
<feature type="compositionally biased region" description="Basic and acidic residues" evidence="2">
    <location>
        <begin position="591"/>
        <end position="603"/>
    </location>
</feature>
<feature type="region of interest" description="Disordered" evidence="2">
    <location>
        <begin position="585"/>
        <end position="604"/>
    </location>
</feature>
<organism evidence="4 5">
    <name type="scientific">Stachybotrys chartarum (strain CBS 109288 / IBT 7711)</name>
    <name type="common">Toxic black mold</name>
    <name type="synonym">Stilbospora chartarum</name>
    <dbReference type="NCBI Taxonomy" id="1280523"/>
    <lineage>
        <taxon>Eukaryota</taxon>
        <taxon>Fungi</taxon>
        <taxon>Dikarya</taxon>
        <taxon>Ascomycota</taxon>
        <taxon>Pezizomycotina</taxon>
        <taxon>Sordariomycetes</taxon>
        <taxon>Hypocreomycetidae</taxon>
        <taxon>Hypocreales</taxon>
        <taxon>Stachybotryaceae</taxon>
        <taxon>Stachybotrys</taxon>
    </lineage>
</organism>
<dbReference type="SUPFAM" id="SSF58113">
    <property type="entry name" value="Apolipoprotein A-I"/>
    <property type="match status" value="1"/>
</dbReference>
<accession>A0A084B7W2</accession>
<dbReference type="InterPro" id="IPR032567">
    <property type="entry name" value="RTL1-rel"/>
</dbReference>
<dbReference type="PANTHER" id="PTHR15503">
    <property type="entry name" value="LDOC1 RELATED"/>
    <property type="match status" value="1"/>
</dbReference>
<dbReference type="HOGENOM" id="CLU_314270_0_0_1"/>
<dbReference type="AlphaFoldDB" id="A0A084B7W2"/>
<gene>
    <name evidence="4" type="ORF">S7711_09999</name>
</gene>
<dbReference type="Pfam" id="PF03732">
    <property type="entry name" value="Retrotrans_gag"/>
    <property type="match status" value="1"/>
</dbReference>
<evidence type="ECO:0000256" key="1">
    <source>
        <dbReference type="SAM" id="Coils"/>
    </source>
</evidence>
<feature type="region of interest" description="Disordered" evidence="2">
    <location>
        <begin position="636"/>
        <end position="669"/>
    </location>
</feature>
<dbReference type="PANTHER" id="PTHR15503:SF22">
    <property type="entry name" value="TRANSPOSON TY3-I GAG POLYPROTEIN"/>
    <property type="match status" value="1"/>
</dbReference>
<keyword evidence="5" id="KW-1185">Reference proteome</keyword>
<protein>
    <recommendedName>
        <fullName evidence="3">Retrotransposon gag domain-containing protein</fullName>
    </recommendedName>
</protein>
<evidence type="ECO:0000256" key="2">
    <source>
        <dbReference type="SAM" id="MobiDB-lite"/>
    </source>
</evidence>
<evidence type="ECO:0000313" key="4">
    <source>
        <dbReference type="EMBL" id="KEY73641.1"/>
    </source>
</evidence>
<keyword evidence="1" id="KW-0175">Coiled coil</keyword>
<evidence type="ECO:0000313" key="5">
    <source>
        <dbReference type="Proteomes" id="UP000028045"/>
    </source>
</evidence>
<proteinExistence type="predicted"/>
<dbReference type="InterPro" id="IPR005162">
    <property type="entry name" value="Retrotrans_gag_dom"/>
</dbReference>
<dbReference type="Proteomes" id="UP000028045">
    <property type="component" value="Unassembled WGS sequence"/>
</dbReference>
<feature type="region of interest" description="Disordered" evidence="2">
    <location>
        <begin position="1"/>
        <end position="39"/>
    </location>
</feature>
<feature type="compositionally biased region" description="Polar residues" evidence="2">
    <location>
        <begin position="332"/>
        <end position="349"/>
    </location>
</feature>
<evidence type="ECO:0000259" key="3">
    <source>
        <dbReference type="Pfam" id="PF03732"/>
    </source>
</evidence>
<name>A0A084B7W2_STACB</name>